<dbReference type="Pfam" id="PF13087">
    <property type="entry name" value="AAA_12"/>
    <property type="match status" value="1"/>
</dbReference>
<protein>
    <recommendedName>
        <fullName evidence="6">P-loop containing nucleoside triphosphate hydrolase protein</fullName>
    </recommendedName>
</protein>
<proteinExistence type="predicted"/>
<feature type="compositionally biased region" description="Basic residues" evidence="1">
    <location>
        <begin position="1635"/>
        <end position="1644"/>
    </location>
</feature>
<organism evidence="4 5">
    <name type="scientific">Caulochytrium protostelioides</name>
    <dbReference type="NCBI Taxonomy" id="1555241"/>
    <lineage>
        <taxon>Eukaryota</taxon>
        <taxon>Fungi</taxon>
        <taxon>Fungi incertae sedis</taxon>
        <taxon>Chytridiomycota</taxon>
        <taxon>Chytridiomycota incertae sedis</taxon>
        <taxon>Chytridiomycetes</taxon>
        <taxon>Caulochytriales</taxon>
        <taxon>Caulochytriaceae</taxon>
        <taxon>Caulochytrium</taxon>
    </lineage>
</organism>
<dbReference type="EMBL" id="ML014118">
    <property type="protein sequence ID" value="RKP03783.1"/>
    <property type="molecule type" value="Genomic_DNA"/>
</dbReference>
<evidence type="ECO:0000256" key="1">
    <source>
        <dbReference type="SAM" id="MobiDB-lite"/>
    </source>
</evidence>
<dbReference type="CDD" id="cd18808">
    <property type="entry name" value="SF1_C_Upf1"/>
    <property type="match status" value="1"/>
</dbReference>
<gene>
    <name evidence="4" type="ORF">CXG81DRAFT_16751</name>
</gene>
<dbReference type="OrthoDB" id="2423195at2759"/>
<dbReference type="Gene3D" id="3.40.50.300">
    <property type="entry name" value="P-loop containing nucleotide triphosphate hydrolases"/>
    <property type="match status" value="2"/>
</dbReference>
<feature type="region of interest" description="Disordered" evidence="1">
    <location>
        <begin position="1621"/>
        <end position="1653"/>
    </location>
</feature>
<dbReference type="InterPro" id="IPR047187">
    <property type="entry name" value="SF1_C_Upf1"/>
</dbReference>
<dbReference type="InterPro" id="IPR027417">
    <property type="entry name" value="P-loop_NTPase"/>
</dbReference>
<dbReference type="PANTHER" id="PTHR10887:SF445">
    <property type="entry name" value="NFX1-TYPE ZINC FINGER-CONTAINING PROTEIN 1"/>
    <property type="match status" value="1"/>
</dbReference>
<dbReference type="GO" id="GO:0004386">
    <property type="term" value="F:helicase activity"/>
    <property type="evidence" value="ECO:0007669"/>
    <property type="project" value="InterPro"/>
</dbReference>
<dbReference type="PANTHER" id="PTHR10887">
    <property type="entry name" value="DNA2/NAM7 HELICASE FAMILY"/>
    <property type="match status" value="1"/>
</dbReference>
<dbReference type="GO" id="GO:0031048">
    <property type="term" value="P:regulatory ncRNA-mediated heterochromatin formation"/>
    <property type="evidence" value="ECO:0007669"/>
    <property type="project" value="TreeGrafter"/>
</dbReference>
<dbReference type="InterPro" id="IPR045055">
    <property type="entry name" value="DNA2/NAM7-like"/>
</dbReference>
<evidence type="ECO:0000259" key="2">
    <source>
        <dbReference type="Pfam" id="PF13086"/>
    </source>
</evidence>
<evidence type="ECO:0000259" key="3">
    <source>
        <dbReference type="Pfam" id="PF13087"/>
    </source>
</evidence>
<evidence type="ECO:0000313" key="5">
    <source>
        <dbReference type="Proteomes" id="UP000274922"/>
    </source>
</evidence>
<dbReference type="SUPFAM" id="SSF52540">
    <property type="entry name" value="P-loop containing nucleoside triphosphate hydrolases"/>
    <property type="match status" value="1"/>
</dbReference>
<dbReference type="InterPro" id="IPR041677">
    <property type="entry name" value="DNA2/NAM7_AAA_11"/>
</dbReference>
<dbReference type="Pfam" id="PF13086">
    <property type="entry name" value="AAA_11"/>
    <property type="match status" value="1"/>
</dbReference>
<dbReference type="Proteomes" id="UP000274922">
    <property type="component" value="Unassembled WGS sequence"/>
</dbReference>
<feature type="region of interest" description="Disordered" evidence="1">
    <location>
        <begin position="1"/>
        <end position="43"/>
    </location>
</feature>
<keyword evidence="5" id="KW-1185">Reference proteome</keyword>
<evidence type="ECO:0008006" key="6">
    <source>
        <dbReference type="Google" id="ProtNLM"/>
    </source>
</evidence>
<feature type="domain" description="DNA2/NAM7 helicase helicase" evidence="2">
    <location>
        <begin position="565"/>
        <end position="836"/>
    </location>
</feature>
<accession>A0A4P9XE46</accession>
<evidence type="ECO:0000313" key="4">
    <source>
        <dbReference type="EMBL" id="RKP03783.1"/>
    </source>
</evidence>
<sequence length="1684" mass="187544">MPSLQDNVAEGPVGSRYDDSAGPMGYLPDDDYESEADSYSDTGSSSSYASEHIALLSSFFYKPFSDEVHHMAALKQRCENQLGRLTSPDGTQELKALIDEVLVTPAAYINEVRALLRFLIAASSQHMSRSSSASFDGLLQLVDECNVVEVACTAAVVYEDLNREEPQIMAEVVQLALQLYMVLIQKQGRVNTELDLDWVAQSVENVVARLSRSRSSRSNPPVVVADLLHIQMFLKRIKRSLAIRDKAAEVVGDADDMDMDNITRLRLTMPTRDLTAIDYPGKMSRFGRRHDNDYVDVGQIEIMPTLGEIMADRSPYLPLIDHDTWHEDGVQGLAERHFRLMRQDIMQPIIRMIKCALNVEGVKREMFDDYRLYEGCHVTGVSLRYEHVSVLVRRVTYLPTVPGNCWALFNKSQTKVFFFEHYVARSKIQPLMSRSVFQDDENEKEKKTIRPLTLKLIAVRDSTLKSFMTEFDLGLMSDVLAVRLDSVLPGTFLSTLKFWHKPRSLAFESLVVPSDNFEPVTIQPPQYTRSPSFRYDLRATTKDGKSIFFKPDRPFDMDAYMTRSKLDPSQAKALIRGLSQSFAVLQGPPGTGKSYTSVALLKTLLDSGVADEKPIVCVGYTNHAIDQVLTRLLECGVAGLSICRLGSNSSLAGVKRFDRETVVVRSPYGGEIRKHLEILEKHVRGYESLAALKVQAIRLLQRHNDQAGDDEGEPWQASKADRRKQTFGVKQWVETARRMRAETTASLMTNVLDARKKEIPHQSEAEALQLKSCQIVGLTTSGMANMYGMIQALQPRVMIIEEAAEISEAQSLMCLFPSLQHVLINGDHQQLRPMIKDWNLTSSSLEGRDIALDISLMERLVSPPPMLSVARILPYDQLQTQRRMTPCISELIRKYVYPSLKDGDNVLSHPMVPGMPHRLFWLNHQHYEKHVFQAAYNQFEIDMAKALVAHLIRNGTDAKDIAVITSYRLQCELLQEAINPPKSPDSGSSKTSNRVNQQLKILKGKDAATTDATTSTKSPVTDKPIRIVTIDEFQGCEADVVVVSLVRSNPQKLCGFIKVTNRVNVLLSRARNGMYILGDAATMRRSPMLAGVIDHLESTNLIGEALPISCTSHPDDPTFVRQPKDMQCAAECGTINQCGHRCLISCSTKHNCRTACSKPCERKLTYCNHPCPKQCGEVCPVVCPSDPPADAKLKCGHSLPANMTCGKYHEHLVGSKSECRVGVFSDRPDCSHQFYSLCRDMGKAMPPCAVKVVRQCRECGDSTVVPCHRRQTAPCTKPLGEKRPCGHRRRCFDIGNTGCAVLVATGEEDGTVVWLRCIDHEYVKSQKGTISKATLVAQQKRPCCPLPRPGVDAEAETRHEQKLCDRLVVVEMPSCNHEVVLPCHSLNTLSPGKCQVEVTMPRCEHRSRLPCGSEVDLEHSICTELVSVSCACGHEGLIQCHEQPAKQDMVTPNDCQQIYFVPLCGHPTTVGCTKDPAKYRCMQTVSITRPGCPHPVERVCSQNQPLPPCRELRMVPGCVCPHRNGLFPCAEAAKAPPCNVKLERTLACKHKATMLCGDSTNAYKCSTLVDVSLPCKHTMKLACHLSKTNLPRCEAKVTMAKPCGHNKEVACWSTTALKAKSANQLEPRKPEMSKGKKLPHKKRPVGAQQPDPDACSTMVSVKLRCGHTMSVPCSQTKDKHLTFH</sequence>
<feature type="domain" description="DNA2/NAM7 helicase-like C-terminal" evidence="3">
    <location>
        <begin position="853"/>
        <end position="1080"/>
    </location>
</feature>
<reference evidence="5" key="1">
    <citation type="journal article" date="2018" name="Nat. Microbiol.">
        <title>Leveraging single-cell genomics to expand the fungal tree of life.</title>
        <authorList>
            <person name="Ahrendt S.R."/>
            <person name="Quandt C.A."/>
            <person name="Ciobanu D."/>
            <person name="Clum A."/>
            <person name="Salamov A."/>
            <person name="Andreopoulos B."/>
            <person name="Cheng J.F."/>
            <person name="Woyke T."/>
            <person name="Pelin A."/>
            <person name="Henrissat B."/>
            <person name="Reynolds N.K."/>
            <person name="Benny G.L."/>
            <person name="Smith M.E."/>
            <person name="James T.Y."/>
            <person name="Grigoriev I.V."/>
        </authorList>
    </citation>
    <scope>NUCLEOTIDE SEQUENCE [LARGE SCALE GENOMIC DNA]</scope>
    <source>
        <strain evidence="5">ATCC 52028</strain>
    </source>
</reference>
<dbReference type="GO" id="GO:0031380">
    <property type="term" value="C:nuclear RNA-directed RNA polymerase complex"/>
    <property type="evidence" value="ECO:0007669"/>
    <property type="project" value="TreeGrafter"/>
</dbReference>
<dbReference type="InterPro" id="IPR041679">
    <property type="entry name" value="DNA2/NAM7-like_C"/>
</dbReference>
<name>A0A4P9XE46_9FUNG</name>
<feature type="compositionally biased region" description="Acidic residues" evidence="1">
    <location>
        <begin position="28"/>
        <end position="38"/>
    </location>
</feature>